<keyword evidence="2" id="KW-1185">Reference proteome</keyword>
<sequence length="301" mass="31765">MARTVSSGHPSCLSSVAGVSSGRRVWSSGRPGWSAGRRCMWSRRQCRLLSAVGACQRRGAVCAVVDAVRGGRLVGVQFGGRLPEARRAKVTSAHDGGLCALVPVMTWTSAHDPRIVRFYRRDSADQRTRSPIVCADQREGLRPPAPTRRPPGQQWLRVVGGVGGLVRRGGGLASRRPWGLRGPESRYRRGGRLASNDYGGWVARAGWRDAAAAWPATTTEGGWRGRAGATRRPPGQQQLRRVGGVGGLVRRGGGLASSDCGACAALATRIDAAGRLAASGELPVSRSAARTTILSSSAMTV</sequence>
<reference evidence="1 2" key="1">
    <citation type="submission" date="2018-05" db="EMBL/GenBank/DDBJ databases">
        <title>Genomic Encyclopedia of Archaeal and Bacterial Type Strains, Phase II (KMG-II): from individual species to whole genera.</title>
        <authorList>
            <person name="Goeker M."/>
        </authorList>
    </citation>
    <scope>NUCLEOTIDE SEQUENCE [LARGE SCALE GENOMIC DNA]</scope>
    <source>
        <strain evidence="1 2">DSM 45184</strain>
    </source>
</reference>
<gene>
    <name evidence="1" type="ORF">BC793_101699</name>
</gene>
<proteinExistence type="predicted"/>
<evidence type="ECO:0000313" key="2">
    <source>
        <dbReference type="Proteomes" id="UP000245697"/>
    </source>
</evidence>
<dbReference type="Proteomes" id="UP000245697">
    <property type="component" value="Unassembled WGS sequence"/>
</dbReference>
<dbReference type="EMBL" id="QGGR01000001">
    <property type="protein sequence ID" value="PWK52690.1"/>
    <property type="molecule type" value="Genomic_DNA"/>
</dbReference>
<dbReference type="AlphaFoldDB" id="A0A316FYR8"/>
<comment type="caution">
    <text evidence="1">The sequence shown here is derived from an EMBL/GenBank/DDBJ whole genome shotgun (WGS) entry which is preliminary data.</text>
</comment>
<organism evidence="1 2">
    <name type="scientific">Actinoplanes xinjiangensis</name>
    <dbReference type="NCBI Taxonomy" id="512350"/>
    <lineage>
        <taxon>Bacteria</taxon>
        <taxon>Bacillati</taxon>
        <taxon>Actinomycetota</taxon>
        <taxon>Actinomycetes</taxon>
        <taxon>Micromonosporales</taxon>
        <taxon>Micromonosporaceae</taxon>
        <taxon>Actinoplanes</taxon>
    </lineage>
</organism>
<name>A0A316FYR8_9ACTN</name>
<evidence type="ECO:0000313" key="1">
    <source>
        <dbReference type="EMBL" id="PWK52690.1"/>
    </source>
</evidence>
<accession>A0A316FYR8</accession>
<protein>
    <submittedName>
        <fullName evidence="1">Uncharacterized protein</fullName>
    </submittedName>
</protein>